<feature type="compositionally biased region" description="Basic and acidic residues" evidence="1">
    <location>
        <begin position="204"/>
        <end position="213"/>
    </location>
</feature>
<feature type="region of interest" description="Disordered" evidence="1">
    <location>
        <begin position="12"/>
        <end position="33"/>
    </location>
</feature>
<evidence type="ECO:0000313" key="3">
    <source>
        <dbReference type="Proteomes" id="UP001233271"/>
    </source>
</evidence>
<feature type="region of interest" description="Disordered" evidence="1">
    <location>
        <begin position="98"/>
        <end position="180"/>
    </location>
</feature>
<dbReference type="PANTHER" id="PTHR46603">
    <property type="entry name" value="ABSCISSION/NOCUT CHECKPOINT REGULATOR"/>
    <property type="match status" value="1"/>
</dbReference>
<dbReference type="SUPFAM" id="SSF57845">
    <property type="entry name" value="B-box zinc-binding domain"/>
    <property type="match status" value="1"/>
</dbReference>
<dbReference type="InterPro" id="IPR044553">
    <property type="entry name" value="Bbox1_ANCHR"/>
</dbReference>
<accession>A0AA48QY91</accession>
<dbReference type="RefSeq" id="XP_060459345.1">
    <property type="nucleotide sequence ID" value="XM_060603007.1"/>
</dbReference>
<proteinExistence type="predicted"/>
<dbReference type="KEGG" id="ccac:CcaHIS019_0605390"/>
<feature type="region of interest" description="Disordered" evidence="1">
    <location>
        <begin position="204"/>
        <end position="252"/>
    </location>
</feature>
<dbReference type="AlphaFoldDB" id="A0AA48QY91"/>
<dbReference type="Pfam" id="PF22586">
    <property type="entry name" value="ANCHR-like_BBOX"/>
    <property type="match status" value="1"/>
</dbReference>
<dbReference type="GeneID" id="85497950"/>
<dbReference type="Proteomes" id="UP001233271">
    <property type="component" value="Chromosome 6"/>
</dbReference>
<evidence type="ECO:0008006" key="4">
    <source>
        <dbReference type="Google" id="ProtNLM"/>
    </source>
</evidence>
<dbReference type="EMBL" id="AP028217">
    <property type="protein sequence ID" value="BEI94080.1"/>
    <property type="molecule type" value="Genomic_DNA"/>
</dbReference>
<feature type="compositionally biased region" description="Basic and acidic residues" evidence="1">
    <location>
        <begin position="225"/>
        <end position="234"/>
    </location>
</feature>
<name>A0AA48QY91_9TREE</name>
<feature type="compositionally biased region" description="Low complexity" evidence="1">
    <location>
        <begin position="150"/>
        <end position="171"/>
    </location>
</feature>
<evidence type="ECO:0000256" key="1">
    <source>
        <dbReference type="SAM" id="MobiDB-lite"/>
    </source>
</evidence>
<dbReference type="CDD" id="cd19817">
    <property type="entry name" value="Bbox1_ANCHR-like"/>
    <property type="match status" value="1"/>
</dbReference>
<dbReference type="PANTHER" id="PTHR46603:SF1">
    <property type="entry name" value="ABSCISSION_NOCUT CHECKPOINT REGULATOR"/>
    <property type="match status" value="1"/>
</dbReference>
<sequence>MDADLLARLNALKGASGGPPTPPVAVTTAASRAADEDSALEALAHALPSAPDDDDDLEAILASIGGDSLEVDYLEPGGLERDANALLNEARRHVDVSAGAGADGLSTEDEPSAETADKTADDSDDGEGNTAAGTLERALAEAALSDDETALSPAAARGAARAPDRAPGLPDSKPGPEPNTMAALVALAALGPLPDLREDDDPPDMKAKMDLLRGLKGPSNFPTVPRREPKKDEMGPPPRAPGQGWGIPGYDDGRDDDLDSWCSICNKDAELRCRGCEGDLYCRACWSEGHGTGPGQERGHKADKFVWRQ</sequence>
<evidence type="ECO:0000313" key="2">
    <source>
        <dbReference type="EMBL" id="BEI94080.1"/>
    </source>
</evidence>
<keyword evidence="3" id="KW-1185">Reference proteome</keyword>
<gene>
    <name evidence="2" type="ORF">CcaverHIS019_0605390</name>
</gene>
<reference evidence="2" key="1">
    <citation type="journal article" date="2023" name="BMC Genomics">
        <title>Chromosome-level genome assemblies of Cutaneotrichosporon spp. (Trichosporonales, Basidiomycota) reveal imbalanced evolution between nucleotide sequences and chromosome synteny.</title>
        <authorList>
            <person name="Kobayashi Y."/>
            <person name="Kayamori A."/>
            <person name="Aoki K."/>
            <person name="Shiwa Y."/>
            <person name="Matsutani M."/>
            <person name="Fujita N."/>
            <person name="Sugita T."/>
            <person name="Iwasaki W."/>
            <person name="Tanaka N."/>
            <person name="Takashima M."/>
        </authorList>
    </citation>
    <scope>NUCLEOTIDE SEQUENCE</scope>
    <source>
        <strain evidence="2">HIS019</strain>
    </source>
</reference>
<organism evidence="2 3">
    <name type="scientific">Cutaneotrichosporon cavernicola</name>
    <dbReference type="NCBI Taxonomy" id="279322"/>
    <lineage>
        <taxon>Eukaryota</taxon>
        <taxon>Fungi</taxon>
        <taxon>Dikarya</taxon>
        <taxon>Basidiomycota</taxon>
        <taxon>Agaricomycotina</taxon>
        <taxon>Tremellomycetes</taxon>
        <taxon>Trichosporonales</taxon>
        <taxon>Trichosporonaceae</taxon>
        <taxon>Cutaneotrichosporon</taxon>
    </lineage>
</organism>
<protein>
    <recommendedName>
        <fullName evidence="4">FYVE zinc finger domain-containing protein</fullName>
    </recommendedName>
</protein>